<proteinExistence type="predicted"/>
<dbReference type="Pfam" id="PF00753">
    <property type="entry name" value="Lactamase_B"/>
    <property type="match status" value="1"/>
</dbReference>
<dbReference type="Proteomes" id="UP000032250">
    <property type="component" value="Unassembled WGS sequence"/>
</dbReference>
<name>A0A0D1BQX1_CLOBO</name>
<gene>
    <name evidence="2" type="ORF">N495_03325</name>
</gene>
<organism evidence="2 3">
    <name type="scientific">Clostridium botulinum B2 450</name>
    <dbReference type="NCBI Taxonomy" id="1379739"/>
    <lineage>
        <taxon>Bacteria</taxon>
        <taxon>Bacillati</taxon>
        <taxon>Bacillota</taxon>
        <taxon>Clostridia</taxon>
        <taxon>Eubacteriales</taxon>
        <taxon>Clostridiaceae</taxon>
        <taxon>Clostridium</taxon>
    </lineage>
</organism>
<dbReference type="Gene3D" id="3.60.15.10">
    <property type="entry name" value="Ribonuclease Z/Hydroxyacylglutathione hydrolase-like"/>
    <property type="match status" value="1"/>
</dbReference>
<comment type="caution">
    <text evidence="2">The sequence shown here is derived from an EMBL/GenBank/DDBJ whole genome shotgun (WGS) entry which is preliminary data.</text>
</comment>
<dbReference type="SUPFAM" id="SSF56281">
    <property type="entry name" value="Metallo-hydrolase/oxidoreductase"/>
    <property type="match status" value="1"/>
</dbReference>
<dbReference type="InterPro" id="IPR036866">
    <property type="entry name" value="RibonucZ/Hydroxyglut_hydro"/>
</dbReference>
<sequence length="274" mass="30105">MKITVLVENNTSNPNCEPKHGLSLHIQTTHHCILFDFGPDGSTLLKNADVLGIDLSNVDTAFLSHGHIDHGGGLNTFLEGNANSMIYARPDAFSSHIIKVFGKDYAVGVDPDLTNYPQIVLTKSSQIIDEELQVFSSPCGNVLKPMFNNTLYAEKNGVMVEDDFSHEQSLLITEGETTVLVGGCAHGGIVNLLNKAEELLGRHVDFVVSGFHLYDPPTKKTEPESRIDELTAKLSKHSTRYFTCHCTGETAFNRLHYLLGEQIHTLSTGEVIEL</sequence>
<dbReference type="InterPro" id="IPR052926">
    <property type="entry name" value="Metallo-beta-lactamase_dom"/>
</dbReference>
<dbReference type="PATRIC" id="fig|1379739.3.peg.977"/>
<dbReference type="HOGENOM" id="CLU_036012_0_0_9"/>
<dbReference type="OrthoDB" id="9803916at2"/>
<dbReference type="GO" id="GO:0016740">
    <property type="term" value="F:transferase activity"/>
    <property type="evidence" value="ECO:0007669"/>
    <property type="project" value="TreeGrafter"/>
</dbReference>
<reference evidence="2 3" key="1">
    <citation type="submission" date="2014-06" db="EMBL/GenBank/DDBJ databases">
        <title>Genome characterization of distinct group I Clostridium botulinum lineages.</title>
        <authorList>
            <person name="Giordani F."/>
            <person name="Anselmo A."/>
            <person name="Fillo S."/>
            <person name="Palozzi A.M."/>
            <person name="Fortunato A."/>
            <person name="Gentile B."/>
            <person name="Ciammaruconi A."/>
            <person name="Anniballi F."/>
            <person name="De Medici D."/>
            <person name="Lista F."/>
        </authorList>
    </citation>
    <scope>NUCLEOTIDE SEQUENCE [LARGE SCALE GENOMIC DNA]</scope>
    <source>
        <strain evidence="2 3">B2 450</strain>
    </source>
</reference>
<feature type="domain" description="Metallo-beta-lactamase" evidence="1">
    <location>
        <begin position="26"/>
        <end position="83"/>
    </location>
</feature>
<dbReference type="RefSeq" id="WP_043031440.1">
    <property type="nucleotide sequence ID" value="NZ_JXSU01000007.1"/>
</dbReference>
<dbReference type="InterPro" id="IPR041712">
    <property type="entry name" value="DHPS-like_MBL-fold"/>
</dbReference>
<protein>
    <submittedName>
        <fullName evidence="2">Metallo-beta-lactamase</fullName>
    </submittedName>
</protein>
<dbReference type="InterPro" id="IPR001279">
    <property type="entry name" value="Metallo-B-lactamas"/>
</dbReference>
<dbReference type="PANTHER" id="PTHR13754:SF13">
    <property type="entry name" value="METALLO-BETA-LACTAMASE SUPERFAMILY PROTEIN (AFU_ORTHOLOGUE AFUA_3G07630)"/>
    <property type="match status" value="1"/>
</dbReference>
<evidence type="ECO:0000313" key="2">
    <source>
        <dbReference type="EMBL" id="KIS22655.1"/>
    </source>
</evidence>
<accession>A0A0D1BQX1</accession>
<evidence type="ECO:0000313" key="3">
    <source>
        <dbReference type="Proteomes" id="UP000032250"/>
    </source>
</evidence>
<dbReference type="CDD" id="cd07713">
    <property type="entry name" value="DHPS-like_MBL-fold"/>
    <property type="match status" value="1"/>
</dbReference>
<dbReference type="PANTHER" id="PTHR13754">
    <property type="entry name" value="METALLO-BETA-LACTAMASE SUPERFAMILY PROTEIN"/>
    <property type="match status" value="1"/>
</dbReference>
<dbReference type="AlphaFoldDB" id="A0A0D1BQX1"/>
<dbReference type="EMBL" id="JXSU01000007">
    <property type="protein sequence ID" value="KIS22655.1"/>
    <property type="molecule type" value="Genomic_DNA"/>
</dbReference>
<evidence type="ECO:0000259" key="1">
    <source>
        <dbReference type="Pfam" id="PF00753"/>
    </source>
</evidence>